<dbReference type="InterPro" id="IPR045632">
    <property type="entry name" value="DUF6314"/>
</dbReference>
<sequence>MDLFSKLLQTKHFEFSAKCGKKSLTGWNGHGHGTVIVQQNDNSITFKEDGSLKLDSSTKFLSISNEYIWQKIDTNRISLSHARFGHSNLVKLFDLIRIDDNLWQSEQAHVCVDDLYSAVIEIFTDQIKLDWRILGPKKDERIIYKYRLENI</sequence>
<evidence type="ECO:0000313" key="3">
    <source>
        <dbReference type="Proteomes" id="UP000008303"/>
    </source>
</evidence>
<proteinExistence type="predicted"/>
<accession>F4BHZ3</accession>
<evidence type="ECO:0000313" key="2">
    <source>
        <dbReference type="EMBL" id="AEE27087.1"/>
    </source>
</evidence>
<gene>
    <name evidence="2" type="ordered locus">FN3523_1784</name>
</gene>
<protein>
    <recommendedName>
        <fullName evidence="1">DUF6314 domain-containing protein</fullName>
    </recommendedName>
</protein>
<dbReference type="Proteomes" id="UP000008303">
    <property type="component" value="Chromosome"/>
</dbReference>
<dbReference type="EMBL" id="CP002558">
    <property type="protein sequence ID" value="AEE27087.1"/>
    <property type="molecule type" value="Genomic_DNA"/>
</dbReference>
<dbReference type="HOGENOM" id="CLU_143966_0_0_6"/>
<dbReference type="PATRIC" id="fig|676032.3.peg.1794"/>
<reference evidence="3" key="1">
    <citation type="journal article" date="2011" name="Appl. Environ. Microbiol.">
        <title>Common ancestry and novel genetic traits of Francisella novicida-like isolates from North America and Australia as revealed by comparative genomic analyses.</title>
        <authorList>
            <person name="Siddaramappa S."/>
            <person name="Challacombe J.F."/>
            <person name="Petersen J.M."/>
            <person name="Pillai S."/>
            <person name="Hogg G."/>
            <person name="Kuske C.R."/>
        </authorList>
    </citation>
    <scope>NUCLEOTIDE SEQUENCE [LARGE SCALE GENOMIC DNA]</scope>
    <source>
        <strain evidence="3">3523</strain>
    </source>
</reference>
<dbReference type="RefSeq" id="WP_014549058.1">
    <property type="nucleotide sequence ID" value="NC_017449.1"/>
</dbReference>
<dbReference type="Pfam" id="PF19834">
    <property type="entry name" value="DUF6314"/>
    <property type="match status" value="1"/>
</dbReference>
<organism evidence="2 3">
    <name type="scientific">Francisella hispaniensis</name>
    <dbReference type="NCBI Taxonomy" id="622488"/>
    <lineage>
        <taxon>Bacteria</taxon>
        <taxon>Pseudomonadati</taxon>
        <taxon>Pseudomonadota</taxon>
        <taxon>Gammaproteobacteria</taxon>
        <taxon>Thiotrichales</taxon>
        <taxon>Francisellaceae</taxon>
        <taxon>Francisella</taxon>
    </lineage>
</organism>
<evidence type="ECO:0000259" key="1">
    <source>
        <dbReference type="Pfam" id="PF19834"/>
    </source>
</evidence>
<feature type="domain" description="DUF6314" evidence="1">
    <location>
        <begin position="26"/>
        <end position="147"/>
    </location>
</feature>
<dbReference type="AlphaFoldDB" id="F4BHZ3"/>
<dbReference type="KEGG" id="fcn:FN3523_1784"/>
<dbReference type="eggNOG" id="COG1777">
    <property type="taxonomic scope" value="Bacteria"/>
</dbReference>
<name>F4BHZ3_9GAMM</name>